<evidence type="ECO:0000313" key="3">
    <source>
        <dbReference type="EMBL" id="PNG98958.1"/>
    </source>
</evidence>
<dbReference type="Gene3D" id="2.20.110.10">
    <property type="entry name" value="Histone H3 K4-specific methyltransferase SET7/9 N-terminal domain"/>
    <property type="match status" value="1"/>
</dbReference>
<evidence type="ECO:0000313" key="4">
    <source>
        <dbReference type="Proteomes" id="UP000236333"/>
    </source>
</evidence>
<evidence type="ECO:0000256" key="1">
    <source>
        <dbReference type="ARBA" id="ARBA00022737"/>
    </source>
</evidence>
<dbReference type="EMBL" id="PGGS01004718">
    <property type="protein sequence ID" value="PNG98958.1"/>
    <property type="molecule type" value="Genomic_DNA"/>
</dbReference>
<dbReference type="SUPFAM" id="SSF82185">
    <property type="entry name" value="Histone H3 K4-specific methyltransferase SET7/9 N-terminal domain"/>
    <property type="match status" value="1"/>
</dbReference>
<dbReference type="Proteomes" id="UP000236333">
    <property type="component" value="Unassembled WGS sequence"/>
</dbReference>
<protein>
    <submittedName>
        <fullName evidence="3">Uncharacterized protein</fullName>
    </submittedName>
</protein>
<feature type="compositionally biased region" description="Low complexity" evidence="2">
    <location>
        <begin position="130"/>
        <end position="140"/>
    </location>
</feature>
<feature type="non-terminal residue" evidence="3">
    <location>
        <position position="1"/>
    </location>
</feature>
<reference evidence="3 4" key="1">
    <citation type="journal article" date="2017" name="Mol. Biol. Evol.">
        <title>The 4-celled Tetrabaena socialis nuclear genome reveals the essential components for genetic control of cell number at the origin of multicellularity in the volvocine lineage.</title>
        <authorList>
            <person name="Featherston J."/>
            <person name="Arakaki Y."/>
            <person name="Hanschen E.R."/>
            <person name="Ferris P.J."/>
            <person name="Michod R.E."/>
            <person name="Olson B.J.S.C."/>
            <person name="Nozaki H."/>
            <person name="Durand P.M."/>
        </authorList>
    </citation>
    <scope>NUCLEOTIDE SEQUENCE [LARGE SCALE GENOMIC DNA]</scope>
    <source>
        <strain evidence="3 4">NIES-571</strain>
    </source>
</reference>
<dbReference type="GO" id="GO:0016020">
    <property type="term" value="C:membrane"/>
    <property type="evidence" value="ECO:0007669"/>
    <property type="project" value="UniProtKB-ARBA"/>
</dbReference>
<sequence>DGKRDGVGVKMYADGSTFHGIWRDGKKHGVGVFKPAPKEKEKERGSKPLLKTNSGRLMAAPLPDGEAPAGLRAGESMQQPENPLPAGVEPTRPALPRLFDEEIAEPGTAAAPARQRPGPAQGDGKGRGMAAVRSRAVPPAPVRAPAIHAADATRLTWALAACGPGPSLERPPLGP</sequence>
<dbReference type="AlphaFoldDB" id="A0A2J7ZFC2"/>
<keyword evidence="1" id="KW-0677">Repeat</keyword>
<comment type="caution">
    <text evidence="3">The sequence shown here is derived from an EMBL/GenBank/DDBJ whole genome shotgun (WGS) entry which is preliminary data.</text>
</comment>
<name>A0A2J7ZFC2_9CHLO</name>
<dbReference type="OrthoDB" id="437960at2759"/>
<keyword evidence="4" id="KW-1185">Reference proteome</keyword>
<organism evidence="3 4">
    <name type="scientific">Tetrabaena socialis</name>
    <dbReference type="NCBI Taxonomy" id="47790"/>
    <lineage>
        <taxon>Eukaryota</taxon>
        <taxon>Viridiplantae</taxon>
        <taxon>Chlorophyta</taxon>
        <taxon>core chlorophytes</taxon>
        <taxon>Chlorophyceae</taxon>
        <taxon>CS clade</taxon>
        <taxon>Chlamydomonadales</taxon>
        <taxon>Tetrabaenaceae</taxon>
        <taxon>Tetrabaena</taxon>
    </lineage>
</organism>
<proteinExistence type="predicted"/>
<accession>A0A2J7ZFC2</accession>
<dbReference type="Pfam" id="PF02493">
    <property type="entry name" value="MORN"/>
    <property type="match status" value="2"/>
</dbReference>
<feature type="region of interest" description="Disordered" evidence="2">
    <location>
        <begin position="25"/>
        <end position="140"/>
    </location>
</feature>
<feature type="compositionally biased region" description="Basic and acidic residues" evidence="2">
    <location>
        <begin position="36"/>
        <end position="46"/>
    </location>
</feature>
<gene>
    <name evidence="3" type="ORF">TSOC_015272</name>
</gene>
<dbReference type="InterPro" id="IPR003409">
    <property type="entry name" value="MORN"/>
</dbReference>
<feature type="compositionally biased region" description="Low complexity" evidence="2">
    <location>
        <begin position="109"/>
        <end position="122"/>
    </location>
</feature>
<evidence type="ECO:0000256" key="2">
    <source>
        <dbReference type="SAM" id="MobiDB-lite"/>
    </source>
</evidence>